<evidence type="ECO:0000313" key="1">
    <source>
        <dbReference type="EMBL" id="OGB90377.1"/>
    </source>
</evidence>
<dbReference type="Proteomes" id="UP000178724">
    <property type="component" value="Unassembled WGS sequence"/>
</dbReference>
<reference evidence="1 2" key="1">
    <citation type="journal article" date="2016" name="Nat. Commun.">
        <title>Thousands of microbial genomes shed light on interconnected biogeochemical processes in an aquifer system.</title>
        <authorList>
            <person name="Anantharaman K."/>
            <person name="Brown C.T."/>
            <person name="Hug L.A."/>
            <person name="Sharon I."/>
            <person name="Castelle C.J."/>
            <person name="Probst A.J."/>
            <person name="Thomas B.C."/>
            <person name="Singh A."/>
            <person name="Wilkins M.J."/>
            <person name="Karaoz U."/>
            <person name="Brodie E.L."/>
            <person name="Williams K.H."/>
            <person name="Hubbard S.S."/>
            <person name="Banfield J.F."/>
        </authorList>
    </citation>
    <scope>NUCLEOTIDE SEQUENCE [LARGE SCALE GENOMIC DNA]</scope>
</reference>
<organism evidence="1 2">
    <name type="scientific">candidate division WOR-1 bacterium RIFCSPHIGHO2_01_FULL_53_15</name>
    <dbReference type="NCBI Taxonomy" id="1802564"/>
    <lineage>
        <taxon>Bacteria</taxon>
        <taxon>Bacillati</taxon>
        <taxon>Saganbacteria</taxon>
    </lineage>
</organism>
<sequence length="110" mass="12840">MNIQHKELAAGRWHKLTLAEQLANVGSEVERAINWRGKRNAEYGQLAFERALELLDLTVSINKNFARLKELLRLREALADYFAFDNVYRSTDGSWRKYFFAFNYAARGHS</sequence>
<accession>A0A1F4Q3B9</accession>
<protein>
    <submittedName>
        <fullName evidence="1">Uncharacterized protein</fullName>
    </submittedName>
</protein>
<evidence type="ECO:0000313" key="2">
    <source>
        <dbReference type="Proteomes" id="UP000178724"/>
    </source>
</evidence>
<gene>
    <name evidence="1" type="ORF">A2625_05705</name>
</gene>
<name>A0A1F4Q3B9_UNCSA</name>
<dbReference type="EMBL" id="METM01000011">
    <property type="protein sequence ID" value="OGB90377.1"/>
    <property type="molecule type" value="Genomic_DNA"/>
</dbReference>
<proteinExistence type="predicted"/>
<dbReference type="AlphaFoldDB" id="A0A1F4Q3B9"/>
<comment type="caution">
    <text evidence="1">The sequence shown here is derived from an EMBL/GenBank/DDBJ whole genome shotgun (WGS) entry which is preliminary data.</text>
</comment>